<reference evidence="3" key="1">
    <citation type="journal article" date="2014" name="Int. J. Syst. Evol. Microbiol.">
        <title>Complete genome sequence of Corynebacterium casei LMG S-19264T (=DSM 44701T), isolated from a smear-ripened cheese.</title>
        <authorList>
            <consortium name="US DOE Joint Genome Institute (JGI-PGF)"/>
            <person name="Walter F."/>
            <person name="Albersmeier A."/>
            <person name="Kalinowski J."/>
            <person name="Ruckert C."/>
        </authorList>
    </citation>
    <scope>NUCLEOTIDE SEQUENCE</scope>
    <source>
        <strain evidence="3">CGMCC 1.15152</strain>
    </source>
</reference>
<dbReference type="PANTHER" id="PTHR30290">
    <property type="entry name" value="PERIPLASMIC BINDING COMPONENT OF ABC TRANSPORTER"/>
    <property type="match status" value="1"/>
</dbReference>
<dbReference type="Pfam" id="PF00496">
    <property type="entry name" value="SBP_bac_5"/>
    <property type="match status" value="1"/>
</dbReference>
<comment type="caution">
    <text evidence="3">The sequence shown here is derived from an EMBL/GenBank/DDBJ whole genome shotgun (WGS) entry which is preliminary data.</text>
</comment>
<dbReference type="InterPro" id="IPR039424">
    <property type="entry name" value="SBP_5"/>
</dbReference>
<accession>A0A916Y109</accession>
<dbReference type="PIRSF" id="PIRSF002741">
    <property type="entry name" value="MppA"/>
    <property type="match status" value="1"/>
</dbReference>
<dbReference type="Proteomes" id="UP000633205">
    <property type="component" value="Unassembled WGS sequence"/>
</dbReference>
<reference evidence="3" key="2">
    <citation type="submission" date="2020-09" db="EMBL/GenBank/DDBJ databases">
        <authorList>
            <person name="Sun Q."/>
            <person name="Zhou Y."/>
        </authorList>
    </citation>
    <scope>NUCLEOTIDE SEQUENCE</scope>
    <source>
        <strain evidence="3">CGMCC 1.15152</strain>
    </source>
</reference>
<dbReference type="EMBL" id="BMHO01000001">
    <property type="protein sequence ID" value="GGD24646.1"/>
    <property type="molecule type" value="Genomic_DNA"/>
</dbReference>
<feature type="region of interest" description="Disordered" evidence="1">
    <location>
        <begin position="1"/>
        <end position="21"/>
    </location>
</feature>
<evidence type="ECO:0000313" key="4">
    <source>
        <dbReference type="Proteomes" id="UP000633205"/>
    </source>
</evidence>
<dbReference type="GO" id="GO:0015833">
    <property type="term" value="P:peptide transport"/>
    <property type="evidence" value="ECO:0007669"/>
    <property type="project" value="TreeGrafter"/>
</dbReference>
<proteinExistence type="predicted"/>
<dbReference type="GO" id="GO:1904680">
    <property type="term" value="F:peptide transmembrane transporter activity"/>
    <property type="evidence" value="ECO:0007669"/>
    <property type="project" value="TreeGrafter"/>
</dbReference>
<name>A0A916Y109_9MICO</name>
<dbReference type="Gene3D" id="3.40.190.10">
    <property type="entry name" value="Periplasmic binding protein-like II"/>
    <property type="match status" value="1"/>
</dbReference>
<dbReference type="GO" id="GO:0042597">
    <property type="term" value="C:periplasmic space"/>
    <property type="evidence" value="ECO:0007669"/>
    <property type="project" value="UniProtKB-ARBA"/>
</dbReference>
<dbReference type="GO" id="GO:0043190">
    <property type="term" value="C:ATP-binding cassette (ABC) transporter complex"/>
    <property type="evidence" value="ECO:0007669"/>
    <property type="project" value="InterPro"/>
</dbReference>
<feature type="domain" description="Solute-binding protein family 5" evidence="2">
    <location>
        <begin position="68"/>
        <end position="401"/>
    </location>
</feature>
<sequence length="492" mass="53047">MTLALGACSTSTEPAGGGEAEGPHDITLAIERAPAGGFDTTMWNWSTFAQLGMAAYEGFLRGEPDGTYSAALATEWGWESDTTFRMTLREGVTFSDGEEFNAEAAKANLEIHQGGQALKALEEIEVVGDHEIALHFGSFLPGLDRILSQQTGLVISPAALAAPESLAEAPVGAGPYTLNVDSTVSESTYVFEKNPDYWNADEVAFDTMTFRIIDDAQAAFSALQAGEVDMTWARYQNVDAATGAGFEIFEGPGSVLMMQFVDMDGEEVPALADQRVRQALNYAIDRDAFAEAVSPGRITSQWANAETEAYDPELDDFYTYDPEKAQSLLEEAGYADGFTLPISTTPVNQVALEAIASSFAEVGVNVELIVKPIAEWVPAATSGQFPVILVPLSSNGSYTDFGDFVLPDGGSNTRGYEDTEAVELFNAAATTRDDDTRIAAWQDLSAYFTEDAWTVPIQQTTTFYFYNADVVDGVARPYGNLLPAIYWLEPAS</sequence>
<dbReference type="SUPFAM" id="SSF53850">
    <property type="entry name" value="Periplasmic binding protein-like II"/>
    <property type="match status" value="1"/>
</dbReference>
<evidence type="ECO:0000313" key="3">
    <source>
        <dbReference type="EMBL" id="GGD24646.1"/>
    </source>
</evidence>
<dbReference type="AlphaFoldDB" id="A0A916Y109"/>
<dbReference type="InterPro" id="IPR030678">
    <property type="entry name" value="Peptide/Ni-bd"/>
</dbReference>
<dbReference type="Gene3D" id="3.10.105.10">
    <property type="entry name" value="Dipeptide-binding Protein, Domain 3"/>
    <property type="match status" value="1"/>
</dbReference>
<protein>
    <submittedName>
        <fullName evidence="3">Peptide ABC transporter substrate-binding protein</fullName>
    </submittedName>
</protein>
<evidence type="ECO:0000259" key="2">
    <source>
        <dbReference type="Pfam" id="PF00496"/>
    </source>
</evidence>
<dbReference type="InterPro" id="IPR000914">
    <property type="entry name" value="SBP_5_dom"/>
</dbReference>
<keyword evidence="4" id="KW-1185">Reference proteome</keyword>
<evidence type="ECO:0000256" key="1">
    <source>
        <dbReference type="SAM" id="MobiDB-lite"/>
    </source>
</evidence>
<gene>
    <name evidence="3" type="ORF">GCM10010915_00740</name>
</gene>
<organism evidence="3 4">
    <name type="scientific">Microbacterium faecale</name>
    <dbReference type="NCBI Taxonomy" id="1804630"/>
    <lineage>
        <taxon>Bacteria</taxon>
        <taxon>Bacillati</taxon>
        <taxon>Actinomycetota</taxon>
        <taxon>Actinomycetes</taxon>
        <taxon>Micrococcales</taxon>
        <taxon>Microbacteriaceae</taxon>
        <taxon>Microbacterium</taxon>
    </lineage>
</organism>